<dbReference type="EMBL" id="CDNY01000004">
    <property type="protein sequence ID" value="CEN31410.1"/>
    <property type="molecule type" value="Genomic_DNA"/>
</dbReference>
<organism evidence="2 3">
    <name type="scientific">Paraclostridium sordellii</name>
    <name type="common">Clostridium sordellii</name>
    <dbReference type="NCBI Taxonomy" id="1505"/>
    <lineage>
        <taxon>Bacteria</taxon>
        <taxon>Bacillati</taxon>
        <taxon>Bacillota</taxon>
        <taxon>Clostridia</taxon>
        <taxon>Peptostreptococcales</taxon>
        <taxon>Peptostreptococcaceae</taxon>
        <taxon>Paraclostridium</taxon>
    </lineage>
</organism>
<protein>
    <recommendedName>
        <fullName evidence="1">Replication-associated protein ORF2/G2P domain-containing protein</fullName>
    </recommendedName>
</protein>
<reference evidence="3" key="1">
    <citation type="submission" date="2015-01" db="EMBL/GenBank/DDBJ databases">
        <authorList>
            <person name="Aslett A.Martin."/>
            <person name="De Silva Nishadi"/>
        </authorList>
    </citation>
    <scope>NUCLEOTIDE SEQUENCE [LARGE SCALE GENOMIC DNA]</scope>
    <source>
        <strain evidence="3">UMC4404</strain>
    </source>
</reference>
<evidence type="ECO:0000313" key="3">
    <source>
        <dbReference type="Proteomes" id="UP000049685"/>
    </source>
</evidence>
<accession>A0A9P1P7N6</accession>
<dbReference type="RefSeq" id="WP_057558923.1">
    <property type="nucleotide sequence ID" value="NZ_CDNY01000004.1"/>
</dbReference>
<dbReference type="AlphaFoldDB" id="A0A9P1P7N6"/>
<evidence type="ECO:0000313" key="2">
    <source>
        <dbReference type="EMBL" id="CEN31410.1"/>
    </source>
</evidence>
<comment type="caution">
    <text evidence="2">The sequence shown here is derived from an EMBL/GenBank/DDBJ whole genome shotgun (WGS) entry which is preliminary data.</text>
</comment>
<evidence type="ECO:0000259" key="1">
    <source>
        <dbReference type="Pfam" id="PF23343"/>
    </source>
</evidence>
<name>A0A9P1P7N6_PARSO</name>
<feature type="domain" description="Replication-associated protein ORF2/G2P" evidence="1">
    <location>
        <begin position="104"/>
        <end position="209"/>
    </location>
</feature>
<proteinExistence type="predicted"/>
<sequence length="288" mass="34711">MRDKKKKFIESDYERLHTRVFEADIDEDEINQIIDVRTKCLYVTKTIDSGFVREVETYPTYLKSEMPKEWKIKKNKETQRNLNNKNAQKNFIRKINTNFADGDFFITFTYSNENLPKDHKQAKKDIQNFIRRIKRLISKKKLDVELKYIYVTEHSEGSKGIRCHHHMIMNSVLTMEEIEKAWKLGRRNNIRKLDTDELWLTGLATYLSKDPKGKKRWCSSKNLNEPRITRNHSKFSKKKINNMVRFRDLVKEEMEKANPGYVFIDHEIYLNEHNGKPYIYARMRKYKE</sequence>
<dbReference type="Pfam" id="PF23343">
    <property type="entry name" value="REP_ORF2-G2P"/>
    <property type="match status" value="1"/>
</dbReference>
<gene>
    <name evidence="2" type="ORF">UMC4404_32841</name>
</gene>
<dbReference type="InterPro" id="IPR056906">
    <property type="entry name" value="ORF2/G2P_dom"/>
</dbReference>
<dbReference type="Proteomes" id="UP000049685">
    <property type="component" value="Unassembled WGS sequence"/>
</dbReference>